<evidence type="ECO:0000313" key="1">
    <source>
        <dbReference type="EMBL" id="HHY28692.1"/>
    </source>
</evidence>
<sequence>KELGKAFEKYLDISKPGIGKIPDSPDVLPVNGHDIYNYVARYGMGNYHSQAILRLDGRLDFDRLVKAVRLSVDAEPVLGCRFVEGNPPYWKRLKNIDEVMFCTFEEASDTNTTVQRFLESPLDMDDDAIEAMFYTHEEAPDANMAVQRFLESPLDMDDDPKIKVKLIRSDECDILGIKVNHACCDGTGIKEYVQLVSDIYSKLDGSREAFVPIPSKRGRREQDRLFENLGITDPDSLWIPGSDILIPTWAFPWKQGKPSTTRIAICRISPNQVDTINSYVKSKGATINDIILAAYYRAMLKMGQPVYGVPMGMNLTIDLRRYLPDNKTEALRNFSGSVNTWLSMVENESFEETLSRVVYMMNDIKRGYPGLQSAIGLERLEKISFKEALTYYQATSRIGKKGAKCPVYHGDRCIASLSNIGTLSKRLIKMGDVIVSDYYIIPPVVSSPGLLLVANTYNGIMTLAAGFFENTVHASDVESLLNNIKNEMLEGCRQ</sequence>
<proteinExistence type="predicted"/>
<evidence type="ECO:0000313" key="2">
    <source>
        <dbReference type="Proteomes" id="UP000553059"/>
    </source>
</evidence>
<name>A0A7C7D889_9FIRM</name>
<dbReference type="Gene3D" id="3.30.559.30">
    <property type="entry name" value="Nonribosomal peptide synthetase, condensation domain"/>
    <property type="match status" value="1"/>
</dbReference>
<dbReference type="InterPro" id="IPR023213">
    <property type="entry name" value="CAT-like_dom_sf"/>
</dbReference>
<organism evidence="1 2">
    <name type="scientific">Desulfitobacterium dehalogenans</name>
    <dbReference type="NCBI Taxonomy" id="36854"/>
    <lineage>
        <taxon>Bacteria</taxon>
        <taxon>Bacillati</taxon>
        <taxon>Bacillota</taxon>
        <taxon>Clostridia</taxon>
        <taxon>Eubacteriales</taxon>
        <taxon>Desulfitobacteriaceae</taxon>
        <taxon>Desulfitobacterium</taxon>
    </lineage>
</organism>
<reference evidence="1 2" key="1">
    <citation type="journal article" date="2020" name="Biotechnol. Biofuels">
        <title>New insights from the biogas microbiome by comprehensive genome-resolved metagenomics of nearly 1600 species originating from multiple anaerobic digesters.</title>
        <authorList>
            <person name="Campanaro S."/>
            <person name="Treu L."/>
            <person name="Rodriguez-R L.M."/>
            <person name="Kovalovszki A."/>
            <person name="Ziels R.M."/>
            <person name="Maus I."/>
            <person name="Zhu X."/>
            <person name="Kougias P.G."/>
            <person name="Basile A."/>
            <person name="Luo G."/>
            <person name="Schluter A."/>
            <person name="Konstantinidis K.T."/>
            <person name="Angelidaki I."/>
        </authorList>
    </citation>
    <scope>NUCLEOTIDE SEQUENCE [LARGE SCALE GENOMIC DNA]</scope>
    <source>
        <strain evidence="1">AS05jafATM_4</strain>
    </source>
</reference>
<dbReference type="PANTHER" id="PTHR28037">
    <property type="entry name" value="ALCOHOL O-ACETYLTRANSFERASE 1-RELATED"/>
    <property type="match status" value="1"/>
</dbReference>
<dbReference type="InterPro" id="IPR052058">
    <property type="entry name" value="Alcohol_O-acetyltransferase"/>
</dbReference>
<dbReference type="SUPFAM" id="SSF52777">
    <property type="entry name" value="CoA-dependent acyltransferases"/>
    <property type="match status" value="2"/>
</dbReference>
<comment type="caution">
    <text evidence="1">The sequence shown here is derived from an EMBL/GenBank/DDBJ whole genome shotgun (WGS) entry which is preliminary data.</text>
</comment>
<gene>
    <name evidence="1" type="ORF">GX523_18490</name>
</gene>
<accession>A0A7C7D889</accession>
<protein>
    <submittedName>
        <fullName evidence="1">Condensation protein</fullName>
    </submittedName>
</protein>
<dbReference type="AlphaFoldDB" id="A0A7C7D889"/>
<dbReference type="Proteomes" id="UP000553059">
    <property type="component" value="Unassembled WGS sequence"/>
</dbReference>
<dbReference type="Gene3D" id="3.30.559.10">
    <property type="entry name" value="Chloramphenicol acetyltransferase-like domain"/>
    <property type="match status" value="1"/>
</dbReference>
<dbReference type="PANTHER" id="PTHR28037:SF1">
    <property type="entry name" value="ALCOHOL O-ACETYLTRANSFERASE 1-RELATED"/>
    <property type="match status" value="1"/>
</dbReference>
<dbReference type="EMBL" id="DUTF01000394">
    <property type="protein sequence ID" value="HHY28692.1"/>
    <property type="molecule type" value="Genomic_DNA"/>
</dbReference>
<feature type="non-terminal residue" evidence="1">
    <location>
        <position position="1"/>
    </location>
</feature>